<name>A0A811U3H8_CERCA</name>
<keyword evidence="5 12" id="KW-0812">Transmembrane</keyword>
<dbReference type="OrthoDB" id="6436100at2759"/>
<dbReference type="Pfam" id="PF00858">
    <property type="entry name" value="ASC"/>
    <property type="match status" value="1"/>
</dbReference>
<feature type="transmembrane region" description="Helical" evidence="13">
    <location>
        <begin position="513"/>
        <end position="533"/>
    </location>
</feature>
<proteinExistence type="inferred from homology"/>
<reference evidence="14" key="1">
    <citation type="submission" date="2020-11" db="EMBL/GenBank/DDBJ databases">
        <authorList>
            <person name="Whitehead M."/>
        </authorList>
    </citation>
    <scope>NUCLEOTIDE SEQUENCE</scope>
    <source>
        <strain evidence="14">EGII</strain>
    </source>
</reference>
<keyword evidence="8 12" id="KW-0406">Ion transport</keyword>
<keyword evidence="6 13" id="KW-1133">Transmembrane helix</keyword>
<evidence type="ECO:0000256" key="7">
    <source>
        <dbReference type="ARBA" id="ARBA00023053"/>
    </source>
</evidence>
<evidence type="ECO:0000313" key="15">
    <source>
        <dbReference type="Proteomes" id="UP000606786"/>
    </source>
</evidence>
<evidence type="ECO:0000256" key="8">
    <source>
        <dbReference type="ARBA" id="ARBA00023065"/>
    </source>
</evidence>
<protein>
    <submittedName>
        <fullName evidence="14">(Mediterranean fruit fly) hypothetical protein</fullName>
    </submittedName>
</protein>
<evidence type="ECO:0000256" key="1">
    <source>
        <dbReference type="ARBA" id="ARBA00004141"/>
    </source>
</evidence>
<dbReference type="Proteomes" id="UP000606786">
    <property type="component" value="Unassembled WGS sequence"/>
</dbReference>
<keyword evidence="4 12" id="KW-0894">Sodium channel</keyword>
<accession>A0A811U3H8</accession>
<evidence type="ECO:0000256" key="2">
    <source>
        <dbReference type="ARBA" id="ARBA00007193"/>
    </source>
</evidence>
<keyword evidence="15" id="KW-1185">Reference proteome</keyword>
<dbReference type="PANTHER" id="PTHR11690:SF253">
    <property type="entry name" value="PICKPOCKET 18-RELATED"/>
    <property type="match status" value="1"/>
</dbReference>
<sequence>MKSTSNAIWWIKSPKKAEKWAAKKRKQSVGSTFSNDMTNLFRNISMHAYGKLVDRTLNIWEKLIWLAVHVTTMIALVMILALIWEQFVAQYIVINLYNPLYPIESVAFPSISICSNNRISYEAALAHAKELSRKDPRQRDPEYFLEHLKFFINLYQRNDLEVSGETYSNFQEFLDIYDTSENETFYNTRKVAELLSPSCSNLIRSCKLSGLDIDCFSRETFQKSLTSYGFCCTFNTGNFYQNRNIRDRLVNTDMGLTVVLNTSHKDDFVSVLKVDGYIVIVHNPEVFADTTSGESRELFLTYGEESFLALHALLVFTDPSLSSFSPITRKCYFENEFSHYEMGSQWNYSFSNCITRCRIRSMVALCNCIPFYMDTKLLIETDGVIYCTLQHVPCLLSYKFKWSNVLTHRKLLPGLERAYEEALYCPECLPGCNDIQYEVSLMALPIDRFIAGSTATELNATGLDFEEMSVLRVYFDEPHAKYYTRVVGNTWYEAMCNFTFLFPFTFPGTIGNVTSIFLGFSIVAVFEILYLILNI</sequence>
<dbReference type="AlphaFoldDB" id="A0A811U3H8"/>
<evidence type="ECO:0000256" key="10">
    <source>
        <dbReference type="ARBA" id="ARBA00023201"/>
    </source>
</evidence>
<keyword evidence="9 13" id="KW-0472">Membrane</keyword>
<evidence type="ECO:0000256" key="6">
    <source>
        <dbReference type="ARBA" id="ARBA00022989"/>
    </source>
</evidence>
<evidence type="ECO:0000256" key="9">
    <source>
        <dbReference type="ARBA" id="ARBA00023136"/>
    </source>
</evidence>
<comment type="caution">
    <text evidence="14">The sequence shown here is derived from an EMBL/GenBank/DDBJ whole genome shotgun (WGS) entry which is preliminary data.</text>
</comment>
<evidence type="ECO:0000313" key="14">
    <source>
        <dbReference type="EMBL" id="CAD6993459.1"/>
    </source>
</evidence>
<evidence type="ECO:0000256" key="3">
    <source>
        <dbReference type="ARBA" id="ARBA00022448"/>
    </source>
</evidence>
<evidence type="ECO:0000256" key="11">
    <source>
        <dbReference type="ARBA" id="ARBA00023303"/>
    </source>
</evidence>
<gene>
    <name evidence="14" type="ORF">CCAP1982_LOCUS2272</name>
</gene>
<dbReference type="GO" id="GO:0005886">
    <property type="term" value="C:plasma membrane"/>
    <property type="evidence" value="ECO:0007669"/>
    <property type="project" value="TreeGrafter"/>
</dbReference>
<dbReference type="EMBL" id="CAJHJT010000001">
    <property type="protein sequence ID" value="CAD6993459.1"/>
    <property type="molecule type" value="Genomic_DNA"/>
</dbReference>
<dbReference type="InterPro" id="IPR001873">
    <property type="entry name" value="ENaC"/>
</dbReference>
<evidence type="ECO:0000256" key="12">
    <source>
        <dbReference type="RuleBase" id="RU000679"/>
    </source>
</evidence>
<keyword evidence="3 12" id="KW-0813">Transport</keyword>
<evidence type="ECO:0000256" key="5">
    <source>
        <dbReference type="ARBA" id="ARBA00022692"/>
    </source>
</evidence>
<evidence type="ECO:0000256" key="4">
    <source>
        <dbReference type="ARBA" id="ARBA00022461"/>
    </source>
</evidence>
<organism evidence="14 15">
    <name type="scientific">Ceratitis capitata</name>
    <name type="common">Mediterranean fruit fly</name>
    <name type="synonym">Tephritis capitata</name>
    <dbReference type="NCBI Taxonomy" id="7213"/>
    <lineage>
        <taxon>Eukaryota</taxon>
        <taxon>Metazoa</taxon>
        <taxon>Ecdysozoa</taxon>
        <taxon>Arthropoda</taxon>
        <taxon>Hexapoda</taxon>
        <taxon>Insecta</taxon>
        <taxon>Pterygota</taxon>
        <taxon>Neoptera</taxon>
        <taxon>Endopterygota</taxon>
        <taxon>Diptera</taxon>
        <taxon>Brachycera</taxon>
        <taxon>Muscomorpha</taxon>
        <taxon>Tephritoidea</taxon>
        <taxon>Tephritidae</taxon>
        <taxon>Ceratitis</taxon>
        <taxon>Ceratitis</taxon>
    </lineage>
</organism>
<dbReference type="Gene3D" id="2.60.470.10">
    <property type="entry name" value="Acid-sensing ion channels like domains"/>
    <property type="match status" value="1"/>
</dbReference>
<comment type="subcellular location">
    <subcellularLocation>
        <location evidence="1">Membrane</location>
        <topology evidence="1">Multi-pass membrane protein</topology>
    </subcellularLocation>
</comment>
<comment type="similarity">
    <text evidence="2 12">Belongs to the amiloride-sensitive sodium channel (TC 1.A.6) family.</text>
</comment>
<dbReference type="GO" id="GO:0015280">
    <property type="term" value="F:ligand-gated sodium channel activity"/>
    <property type="evidence" value="ECO:0007669"/>
    <property type="project" value="TreeGrafter"/>
</dbReference>
<keyword evidence="11 12" id="KW-0407">Ion channel</keyword>
<keyword evidence="7" id="KW-0915">Sodium</keyword>
<evidence type="ECO:0000256" key="13">
    <source>
        <dbReference type="SAM" id="Phobius"/>
    </source>
</evidence>
<feature type="transmembrane region" description="Helical" evidence="13">
    <location>
        <begin position="63"/>
        <end position="84"/>
    </location>
</feature>
<dbReference type="PANTHER" id="PTHR11690">
    <property type="entry name" value="AMILORIDE-SENSITIVE SODIUM CHANNEL-RELATED"/>
    <property type="match status" value="1"/>
</dbReference>
<keyword evidence="10 12" id="KW-0739">Sodium transport</keyword>